<evidence type="ECO:0000313" key="1">
    <source>
        <dbReference type="EMBL" id="GBN02762.1"/>
    </source>
</evidence>
<evidence type="ECO:0000313" key="4">
    <source>
        <dbReference type="EMBL" id="GBN83706.1"/>
    </source>
</evidence>
<organism evidence="2 5">
    <name type="scientific">Araneus ventricosus</name>
    <name type="common">Orbweaver spider</name>
    <name type="synonym">Epeira ventricosa</name>
    <dbReference type="NCBI Taxonomy" id="182803"/>
    <lineage>
        <taxon>Eukaryota</taxon>
        <taxon>Metazoa</taxon>
        <taxon>Ecdysozoa</taxon>
        <taxon>Arthropoda</taxon>
        <taxon>Chelicerata</taxon>
        <taxon>Arachnida</taxon>
        <taxon>Araneae</taxon>
        <taxon>Araneomorphae</taxon>
        <taxon>Entelegynae</taxon>
        <taxon>Araneoidea</taxon>
        <taxon>Araneidae</taxon>
        <taxon>Araneus</taxon>
    </lineage>
</organism>
<comment type="caution">
    <text evidence="2">The sequence shown here is derived from an EMBL/GenBank/DDBJ whole genome shotgun (WGS) entry which is preliminary data.</text>
</comment>
<protein>
    <submittedName>
        <fullName evidence="2">Uncharacterized protein</fullName>
    </submittedName>
</protein>
<dbReference type="AlphaFoldDB" id="A0A4Y2PPM9"/>
<keyword evidence="5" id="KW-1185">Reference proteome</keyword>
<dbReference type="EMBL" id="BGPR01011848">
    <property type="protein sequence ID" value="GBN53264.1"/>
    <property type="molecule type" value="Genomic_DNA"/>
</dbReference>
<dbReference type="Proteomes" id="UP000499080">
    <property type="component" value="Unassembled WGS sequence"/>
</dbReference>
<evidence type="ECO:0000313" key="3">
    <source>
        <dbReference type="EMBL" id="GBN83610.1"/>
    </source>
</evidence>
<sequence>MPPLRHLEMRPVIYERFRWTSGGDGILTGHILPMSSSSLIAGRGIVQRRDSFILELKYLGLAGNLPEWKCHAQIGSASRMQYNQRERSPLNFLVYFPKRCRFSFPAWLKKIRTYCYPESNDYQKVFQYSD</sequence>
<reference evidence="2 5" key="1">
    <citation type="journal article" date="2019" name="Sci. Rep.">
        <title>Orb-weaving spider Araneus ventricosus genome elucidates the spidroin gene catalogue.</title>
        <authorList>
            <person name="Kono N."/>
            <person name="Nakamura H."/>
            <person name="Ohtoshi R."/>
            <person name="Moran D.A.P."/>
            <person name="Shinohara A."/>
            <person name="Yoshida Y."/>
            <person name="Fujiwara M."/>
            <person name="Mori M."/>
            <person name="Tomita M."/>
            <person name="Arakawa K."/>
        </authorList>
    </citation>
    <scope>NUCLEOTIDE SEQUENCE [LARGE SCALE GENOMIC DNA]</scope>
</reference>
<dbReference type="EMBL" id="BGPR01020061">
    <property type="protein sequence ID" value="GBN83706.1"/>
    <property type="molecule type" value="Genomic_DNA"/>
</dbReference>
<dbReference type="EMBL" id="BGPR01004730">
    <property type="protein sequence ID" value="GBN02762.1"/>
    <property type="molecule type" value="Genomic_DNA"/>
</dbReference>
<proteinExistence type="predicted"/>
<gene>
    <name evidence="3" type="ORF">AVEN_114882_1</name>
    <name evidence="2" type="ORF">AVEN_122104_1</name>
    <name evidence="4" type="ORF">AVEN_169075_1</name>
    <name evidence="1" type="ORF">AVEN_97715_1</name>
</gene>
<accession>A0A4Y2PPM9</accession>
<evidence type="ECO:0000313" key="5">
    <source>
        <dbReference type="Proteomes" id="UP000499080"/>
    </source>
</evidence>
<name>A0A4Y2PPM9_ARAVE</name>
<dbReference type="EMBL" id="BGPR01020022">
    <property type="protein sequence ID" value="GBN83610.1"/>
    <property type="molecule type" value="Genomic_DNA"/>
</dbReference>
<evidence type="ECO:0000313" key="2">
    <source>
        <dbReference type="EMBL" id="GBN53264.1"/>
    </source>
</evidence>